<name>A0A1B7X514_APHFL</name>
<dbReference type="EMBL" id="LJOW01000022">
    <property type="protein sequence ID" value="OBQ44451.1"/>
    <property type="molecule type" value="Genomic_DNA"/>
</dbReference>
<dbReference type="Proteomes" id="UP000092093">
    <property type="component" value="Unassembled WGS sequence"/>
</dbReference>
<gene>
    <name evidence="1" type="ORF">AN484_07150</name>
</gene>
<comment type="caution">
    <text evidence="1">The sequence shown here is derived from an EMBL/GenBank/DDBJ whole genome shotgun (WGS) entry which is preliminary data.</text>
</comment>
<sequence length="69" mass="7724">MTFKTFTATQRKQMHTIMNVDHNLTDEDSVVNVCLSLVAQMCAPEVLDGNAVFYVVTDDEGNIKLEMEA</sequence>
<dbReference type="AlphaFoldDB" id="A0A1B7X514"/>
<organism evidence="1 2">
    <name type="scientific">Aphanizomenon flos-aquae WA102</name>
    <dbReference type="NCBI Taxonomy" id="1710896"/>
    <lineage>
        <taxon>Bacteria</taxon>
        <taxon>Bacillati</taxon>
        <taxon>Cyanobacteriota</taxon>
        <taxon>Cyanophyceae</taxon>
        <taxon>Nostocales</taxon>
        <taxon>Aphanizomenonaceae</taxon>
        <taxon>Aphanizomenon</taxon>
    </lineage>
</organism>
<accession>A0A1B7X514</accession>
<evidence type="ECO:0000313" key="2">
    <source>
        <dbReference type="Proteomes" id="UP000092093"/>
    </source>
</evidence>
<evidence type="ECO:0000313" key="1">
    <source>
        <dbReference type="EMBL" id="OBQ44451.1"/>
    </source>
</evidence>
<proteinExistence type="predicted"/>
<reference evidence="1 2" key="1">
    <citation type="submission" date="2015-09" db="EMBL/GenBank/DDBJ databases">
        <title>Aphanizomenon flos-aquae WA102.</title>
        <authorList>
            <person name="Driscoll C."/>
        </authorList>
    </citation>
    <scope>NUCLEOTIDE SEQUENCE [LARGE SCALE GENOMIC DNA]</scope>
    <source>
        <strain evidence="1">WA102</strain>
    </source>
</reference>
<protein>
    <submittedName>
        <fullName evidence="1">Uncharacterized protein</fullName>
    </submittedName>
</protein>